<accession>K1PD53</accession>
<name>K1PD53_MAGGI</name>
<proteinExistence type="predicted"/>
<gene>
    <name evidence="1" type="ORF">CGI_10008475</name>
</gene>
<dbReference type="InParanoid" id="K1PD53"/>
<sequence length="51" mass="5383">MIGGSCPPSRNPLTRSNGWLVQTSSTALSAVMTSLNPGSTKSLRDTCRLMT</sequence>
<dbReference type="HOGENOM" id="CLU_3108443_0_0_1"/>
<reference evidence="1" key="1">
    <citation type="journal article" date="2012" name="Nature">
        <title>The oyster genome reveals stress adaptation and complexity of shell formation.</title>
        <authorList>
            <person name="Zhang G."/>
            <person name="Fang X."/>
            <person name="Guo X."/>
            <person name="Li L."/>
            <person name="Luo R."/>
            <person name="Xu F."/>
            <person name="Yang P."/>
            <person name="Zhang L."/>
            <person name="Wang X."/>
            <person name="Qi H."/>
            <person name="Xiong Z."/>
            <person name="Que H."/>
            <person name="Xie Y."/>
            <person name="Holland P.W."/>
            <person name="Paps J."/>
            <person name="Zhu Y."/>
            <person name="Wu F."/>
            <person name="Chen Y."/>
            <person name="Wang J."/>
            <person name="Peng C."/>
            <person name="Meng J."/>
            <person name="Yang L."/>
            <person name="Liu J."/>
            <person name="Wen B."/>
            <person name="Zhang N."/>
            <person name="Huang Z."/>
            <person name="Zhu Q."/>
            <person name="Feng Y."/>
            <person name="Mount A."/>
            <person name="Hedgecock D."/>
            <person name="Xu Z."/>
            <person name="Liu Y."/>
            <person name="Domazet-Loso T."/>
            <person name="Du Y."/>
            <person name="Sun X."/>
            <person name="Zhang S."/>
            <person name="Liu B."/>
            <person name="Cheng P."/>
            <person name="Jiang X."/>
            <person name="Li J."/>
            <person name="Fan D."/>
            <person name="Wang W."/>
            <person name="Fu W."/>
            <person name="Wang T."/>
            <person name="Wang B."/>
            <person name="Zhang J."/>
            <person name="Peng Z."/>
            <person name="Li Y."/>
            <person name="Li N."/>
            <person name="Wang J."/>
            <person name="Chen M."/>
            <person name="He Y."/>
            <person name="Tan F."/>
            <person name="Song X."/>
            <person name="Zheng Q."/>
            <person name="Huang R."/>
            <person name="Yang H."/>
            <person name="Du X."/>
            <person name="Chen L."/>
            <person name="Yang M."/>
            <person name="Gaffney P.M."/>
            <person name="Wang S."/>
            <person name="Luo L."/>
            <person name="She Z."/>
            <person name="Ming Y."/>
            <person name="Huang W."/>
            <person name="Zhang S."/>
            <person name="Huang B."/>
            <person name="Zhang Y."/>
            <person name="Qu T."/>
            <person name="Ni P."/>
            <person name="Miao G."/>
            <person name="Wang J."/>
            <person name="Wang Q."/>
            <person name="Steinberg C.E."/>
            <person name="Wang H."/>
            <person name="Li N."/>
            <person name="Qian L."/>
            <person name="Zhang G."/>
            <person name="Li Y."/>
            <person name="Yang H."/>
            <person name="Liu X."/>
            <person name="Wang J."/>
            <person name="Yin Y."/>
            <person name="Wang J."/>
        </authorList>
    </citation>
    <scope>NUCLEOTIDE SEQUENCE [LARGE SCALE GENOMIC DNA]</scope>
    <source>
        <strain evidence="1">05x7-T-G4-1.051#20</strain>
    </source>
</reference>
<protein>
    <submittedName>
        <fullName evidence="1">Uncharacterized protein</fullName>
    </submittedName>
</protein>
<organism evidence="1">
    <name type="scientific">Magallana gigas</name>
    <name type="common">Pacific oyster</name>
    <name type="synonym">Crassostrea gigas</name>
    <dbReference type="NCBI Taxonomy" id="29159"/>
    <lineage>
        <taxon>Eukaryota</taxon>
        <taxon>Metazoa</taxon>
        <taxon>Spiralia</taxon>
        <taxon>Lophotrochozoa</taxon>
        <taxon>Mollusca</taxon>
        <taxon>Bivalvia</taxon>
        <taxon>Autobranchia</taxon>
        <taxon>Pteriomorphia</taxon>
        <taxon>Ostreida</taxon>
        <taxon>Ostreoidea</taxon>
        <taxon>Ostreidae</taxon>
        <taxon>Magallana</taxon>
    </lineage>
</organism>
<dbReference type="EMBL" id="JH816769">
    <property type="protein sequence ID" value="EKC19443.1"/>
    <property type="molecule type" value="Genomic_DNA"/>
</dbReference>
<evidence type="ECO:0000313" key="1">
    <source>
        <dbReference type="EMBL" id="EKC19443.1"/>
    </source>
</evidence>
<dbReference type="AlphaFoldDB" id="K1PD53"/>